<protein>
    <recommendedName>
        <fullName evidence="1">Rhamnogalacturonase A/B/Epimerase-like pectate lyase domain-containing protein</fullName>
    </recommendedName>
</protein>
<dbReference type="InterPro" id="IPR024535">
    <property type="entry name" value="RHGA/B-epi-like_pectate_lyase"/>
</dbReference>
<sequence>MSEFNEEHGTDHTRKEEVPKRISRRDLLVSMGAAGVVVAAGGLLQASASVASGENSSVVQATYGVLNAKELGAIGDGVADDTAKIQEAIDYCADHGGGTVVLPTGIYKVTGTLIMRAGVTLEGVGVSAWDLYFTDRIKRPAPTELRFTGPGPKAYQVTYATDMYPSGGVLDNTNTLPNHADAQYRLTNFRNGDATSSSPATTRKFSAGLYFPKGCEYAAIRNLRIVPNYNGIDGYNNKNSFALGDEWDVGVFIDNAQDIVMHNVQIVGYWRIAAKLQTAGTLGDEYKSAGAERNRFYDCVFQGRTGVCVRGGDLYRITEIGGSSGNYTIEIPWWNSSPIPSSGLVRVAGTYAAYTWTQVSGDKMTLGGISANPSLVANVGDGLRLSPYSTGFSGTTYLNCYIAGLEHTSKRGASHNDIGLGVSKNIEASGNLRALKFISCTIQGFEDVLLHLHDADDIQFIACYFESARRFDGVLGGGRMIAAPYRNAAGARGAYPCGQTENVQFIGTEFHVSVDKAPKFKRLSGVRYTDGGFFLPRYVFDSFETFPLDDERDFVIRGPKDQRIKMQNADGKSALSVTPGANLELHGNINKVSGSFVTDSIDGYEFRVKGDAKIKIASSGNADFTGTASPKTDKGASLGTSAQRWSNVHVADGVIMTTPDGTQKYKVYVDNNGELKTSLI</sequence>
<dbReference type="InterPro" id="IPR006311">
    <property type="entry name" value="TAT_signal"/>
</dbReference>
<evidence type="ECO:0000313" key="2">
    <source>
        <dbReference type="EMBL" id="CAG7610586.1"/>
    </source>
</evidence>
<dbReference type="AlphaFoldDB" id="A0A916JWE7"/>
<dbReference type="EMBL" id="CAJVAS010000004">
    <property type="protein sequence ID" value="CAG7610586.1"/>
    <property type="molecule type" value="Genomic_DNA"/>
</dbReference>
<feature type="domain" description="Rhamnogalacturonase A/B/Epimerase-like pectate lyase" evidence="1">
    <location>
        <begin position="66"/>
        <end position="126"/>
    </location>
</feature>
<dbReference type="Pfam" id="PF12708">
    <property type="entry name" value="Pect-lyase_RHGA_epim"/>
    <property type="match status" value="1"/>
</dbReference>
<reference evidence="2" key="1">
    <citation type="submission" date="2021-06" db="EMBL/GenBank/DDBJ databases">
        <authorList>
            <person name="Criscuolo A."/>
        </authorList>
    </citation>
    <scope>NUCLEOTIDE SEQUENCE</scope>
    <source>
        <strain evidence="2">CIP111600</strain>
    </source>
</reference>
<dbReference type="PROSITE" id="PS51318">
    <property type="entry name" value="TAT"/>
    <property type="match status" value="1"/>
</dbReference>
<comment type="caution">
    <text evidence="2">The sequence shown here is derived from an EMBL/GenBank/DDBJ whole genome shotgun (WGS) entry which is preliminary data.</text>
</comment>
<proteinExistence type="predicted"/>
<keyword evidence="3" id="KW-1185">Reference proteome</keyword>
<evidence type="ECO:0000259" key="1">
    <source>
        <dbReference type="Pfam" id="PF12708"/>
    </source>
</evidence>
<organism evidence="2 3">
    <name type="scientific">Paenibacillus solanacearum</name>
    <dbReference type="NCBI Taxonomy" id="2048548"/>
    <lineage>
        <taxon>Bacteria</taxon>
        <taxon>Bacillati</taxon>
        <taxon>Bacillota</taxon>
        <taxon>Bacilli</taxon>
        <taxon>Bacillales</taxon>
        <taxon>Paenibacillaceae</taxon>
        <taxon>Paenibacillus</taxon>
    </lineage>
</organism>
<name>A0A916JWE7_9BACL</name>
<gene>
    <name evidence="2" type="ORF">PAESOLCIP111_01259</name>
</gene>
<evidence type="ECO:0000313" key="3">
    <source>
        <dbReference type="Proteomes" id="UP000693672"/>
    </source>
</evidence>
<dbReference type="RefSeq" id="WP_218091078.1">
    <property type="nucleotide sequence ID" value="NZ_CAJVAS010000004.1"/>
</dbReference>
<dbReference type="Proteomes" id="UP000693672">
    <property type="component" value="Unassembled WGS sequence"/>
</dbReference>
<accession>A0A916JWE7</accession>